<dbReference type="InterPro" id="IPR001107">
    <property type="entry name" value="Band_7"/>
</dbReference>
<keyword evidence="5" id="KW-1133">Transmembrane helix</keyword>
<dbReference type="PANTHER" id="PTHR10264">
    <property type="entry name" value="BAND 7 PROTEIN-RELATED"/>
    <property type="match status" value="1"/>
</dbReference>
<feature type="transmembrane region" description="Helical" evidence="5">
    <location>
        <begin position="106"/>
        <end position="132"/>
    </location>
</feature>
<dbReference type="SUPFAM" id="SSF117892">
    <property type="entry name" value="Band 7/SPFH domain"/>
    <property type="match status" value="1"/>
</dbReference>
<dbReference type="Proteomes" id="UP001652642">
    <property type="component" value="Chromosome 4"/>
</dbReference>
<evidence type="ECO:0000259" key="6">
    <source>
        <dbReference type="SMART" id="SM00244"/>
    </source>
</evidence>
<dbReference type="Pfam" id="PF01145">
    <property type="entry name" value="Band_7"/>
    <property type="match status" value="1"/>
</dbReference>
<feature type="region of interest" description="Disordered" evidence="4">
    <location>
        <begin position="361"/>
        <end position="384"/>
    </location>
</feature>
<evidence type="ECO:0000313" key="7">
    <source>
        <dbReference type="Proteomes" id="UP001652642"/>
    </source>
</evidence>
<comment type="subcellular location">
    <subcellularLocation>
        <location evidence="1">Membrane</location>
    </subcellularLocation>
</comment>
<comment type="similarity">
    <text evidence="2">Belongs to the band 7/mec-2 family.</text>
</comment>
<feature type="compositionally biased region" description="Basic and acidic residues" evidence="4">
    <location>
        <begin position="375"/>
        <end position="384"/>
    </location>
</feature>
<evidence type="ECO:0000313" key="9">
    <source>
        <dbReference type="RefSeq" id="XP_072854272.1"/>
    </source>
</evidence>
<dbReference type="InterPro" id="IPR036013">
    <property type="entry name" value="Band_7/SPFH_dom_sf"/>
</dbReference>
<dbReference type="InterPro" id="IPR043202">
    <property type="entry name" value="Band-7_stomatin-like"/>
</dbReference>
<feature type="region of interest" description="Disordered" evidence="4">
    <location>
        <begin position="1"/>
        <end position="59"/>
    </location>
</feature>
<keyword evidence="7" id="KW-1185">Reference proteome</keyword>
<organism evidence="7 9">
    <name type="scientific">Pogona vitticeps</name>
    <name type="common">central bearded dragon</name>
    <dbReference type="NCBI Taxonomy" id="103695"/>
    <lineage>
        <taxon>Eukaryota</taxon>
        <taxon>Metazoa</taxon>
        <taxon>Chordata</taxon>
        <taxon>Craniata</taxon>
        <taxon>Vertebrata</taxon>
        <taxon>Euteleostomi</taxon>
        <taxon>Lepidosauria</taxon>
        <taxon>Squamata</taxon>
        <taxon>Bifurcata</taxon>
        <taxon>Unidentata</taxon>
        <taxon>Episquamata</taxon>
        <taxon>Toxicofera</taxon>
        <taxon>Iguania</taxon>
        <taxon>Acrodonta</taxon>
        <taxon>Agamidae</taxon>
        <taxon>Amphibolurinae</taxon>
        <taxon>Pogona</taxon>
    </lineage>
</organism>
<dbReference type="GeneID" id="110077046"/>
<proteinExistence type="inferred from homology"/>
<name>A0ABM5G9D1_9SAUR</name>
<feature type="compositionally biased region" description="Polar residues" evidence="4">
    <location>
        <begin position="1"/>
        <end position="11"/>
    </location>
</feature>
<protein>
    <submittedName>
        <fullName evidence="8 9">Podocin</fullName>
    </submittedName>
</protein>
<sequence length="384" mass="43628">MKAERTSQNSSTEHHGRSREPSPLDGKKVKVEYSRKTSRERQESKKRKRHRETKSTLEADNQVHTSTVVDVDDVLPFEEGTEVMALLESEKHEEGIKSPGLGVCEWLLVFLSLLFILATFPFSIWFCMKIVWEYERAILFRFGRILQGKPRGPGLFFLLPCLDTYHKIDIRLKTLEIPFYEVITKDMMSLEIDTVCYYRMENATLLVTTVANLSNAVQLLVQTITKRLLAHRSLTDILMERKCISQDIKVAVDAITCQWGIKVERTEIKDIRLPTELRETLTAQAEAQRRATVRMIAAEGERATSETIKMAAEVLSHTPAAIPLHYLHMLQNLSAEKPSSFILPLPLDILNLSSVVNLKSTDNHPSSSTANIPEAPKDKDSPML</sequence>
<evidence type="ECO:0000256" key="1">
    <source>
        <dbReference type="ARBA" id="ARBA00004370"/>
    </source>
</evidence>
<dbReference type="SMART" id="SM00244">
    <property type="entry name" value="PHB"/>
    <property type="match status" value="1"/>
</dbReference>
<evidence type="ECO:0000256" key="3">
    <source>
        <dbReference type="ARBA" id="ARBA00023136"/>
    </source>
</evidence>
<gene>
    <name evidence="8 9" type="primary">NPHS2</name>
</gene>
<keyword evidence="3 5" id="KW-0472">Membrane</keyword>
<dbReference type="PRINTS" id="PR00721">
    <property type="entry name" value="STOMATIN"/>
</dbReference>
<feature type="compositionally biased region" description="Polar residues" evidence="4">
    <location>
        <begin position="361"/>
        <end position="371"/>
    </location>
</feature>
<dbReference type="RefSeq" id="XP_072854271.1">
    <property type="nucleotide sequence ID" value="XM_072998170.1"/>
</dbReference>
<evidence type="ECO:0000256" key="5">
    <source>
        <dbReference type="SAM" id="Phobius"/>
    </source>
</evidence>
<dbReference type="Gene3D" id="6.10.250.2090">
    <property type="match status" value="1"/>
</dbReference>
<dbReference type="RefSeq" id="XP_072854272.1">
    <property type="nucleotide sequence ID" value="XM_072998171.1"/>
</dbReference>
<evidence type="ECO:0000256" key="2">
    <source>
        <dbReference type="ARBA" id="ARBA00008164"/>
    </source>
</evidence>
<accession>A0ABM5G9D1</accession>
<feature type="compositionally biased region" description="Basic and acidic residues" evidence="4">
    <location>
        <begin position="12"/>
        <end position="43"/>
    </location>
</feature>
<dbReference type="Gene3D" id="3.30.479.30">
    <property type="entry name" value="Band 7 domain"/>
    <property type="match status" value="1"/>
</dbReference>
<dbReference type="InterPro" id="IPR001972">
    <property type="entry name" value="Stomatin_HflK_fam"/>
</dbReference>
<evidence type="ECO:0000256" key="4">
    <source>
        <dbReference type="SAM" id="MobiDB-lite"/>
    </source>
</evidence>
<evidence type="ECO:0000313" key="8">
    <source>
        <dbReference type="RefSeq" id="XP_072854271.1"/>
    </source>
</evidence>
<reference evidence="8 9" key="1">
    <citation type="submission" date="2025-05" db="UniProtKB">
        <authorList>
            <consortium name="RefSeq"/>
        </authorList>
    </citation>
    <scope>IDENTIFICATION</scope>
</reference>
<keyword evidence="5" id="KW-0812">Transmembrane</keyword>
<dbReference type="PANTHER" id="PTHR10264:SF127">
    <property type="entry name" value="PODOCIN"/>
    <property type="match status" value="1"/>
</dbReference>
<feature type="domain" description="Band 7" evidence="6">
    <location>
        <begin position="126"/>
        <end position="285"/>
    </location>
</feature>